<dbReference type="Proteomes" id="UP000318307">
    <property type="component" value="Unassembled WGS sequence"/>
</dbReference>
<dbReference type="InterPro" id="IPR028082">
    <property type="entry name" value="Peripla_BP_I"/>
</dbReference>
<gene>
    <name evidence="4" type="ORF">LZ24_02323</name>
</gene>
<proteinExistence type="inferred from homology"/>
<dbReference type="InterPro" id="IPR051010">
    <property type="entry name" value="BCAA_transport"/>
</dbReference>
<reference evidence="4 5" key="1">
    <citation type="submission" date="2019-07" db="EMBL/GenBank/DDBJ databases">
        <title>Genome sequencing of 100 strains of the haloalkaliphilic chemolithoautotrophic sulfur-oxidizing bacterium Thioalkalivibrio.</title>
        <authorList>
            <person name="Muyzer G."/>
        </authorList>
    </citation>
    <scope>NUCLEOTIDE SEQUENCE [LARGE SCALE GENOMIC DNA]</scope>
    <source>
        <strain evidence="4 5">ASO4-4</strain>
    </source>
</reference>
<dbReference type="InterPro" id="IPR028081">
    <property type="entry name" value="Leu-bd"/>
</dbReference>
<dbReference type="CDD" id="cd06347">
    <property type="entry name" value="PBP1_ABC_LivK_ligand_binding-like"/>
    <property type="match status" value="1"/>
</dbReference>
<dbReference type="PANTHER" id="PTHR30483">
    <property type="entry name" value="LEUCINE-SPECIFIC-BINDING PROTEIN"/>
    <property type="match status" value="1"/>
</dbReference>
<organism evidence="4 5">
    <name type="scientific">Desulfobotulus alkaliphilus</name>
    <dbReference type="NCBI Taxonomy" id="622671"/>
    <lineage>
        <taxon>Bacteria</taxon>
        <taxon>Pseudomonadati</taxon>
        <taxon>Thermodesulfobacteriota</taxon>
        <taxon>Desulfobacteria</taxon>
        <taxon>Desulfobacterales</taxon>
        <taxon>Desulfobacteraceae</taxon>
        <taxon>Desulfobotulus</taxon>
    </lineage>
</organism>
<dbReference type="Pfam" id="PF13458">
    <property type="entry name" value="Peripla_BP_6"/>
    <property type="match status" value="1"/>
</dbReference>
<sequence length="376" mass="40894">MGKSSAFLPLVVVFFLLVAVPVLADDQEIRIASVFALSGAASASNLHQVQGVRYAVEELNSAGGLLGKKIKLIEIDNGSSAILSRLAAEKAVDQRVHAVIGASWSDHSMAMAPVLQNAGIPMITPNSTNPAITRIGDYIFRVCFTDTLQGQVLARFALEKLGAETAVIVQCIACIYSMDLSAFFSEAFTRGKGRVLNTLDYKRGQSDAEFHEILKKIGEDIPDLIFISGHNESARMIKQAQNLGLGSAFLGGDGWGAWNFWAVGGHEIRSGYFASHWSPEIGREKVREFMDRFQRFYYVNENAALAYDATMLLADAIERAGSLQKKKIRNALAATSGFEGVTGIITMDENGDPEKKAVVIMKIRQGKASLHSVMEE</sequence>
<feature type="domain" description="Leucine-binding protein" evidence="3">
    <location>
        <begin position="28"/>
        <end position="364"/>
    </location>
</feature>
<evidence type="ECO:0000256" key="1">
    <source>
        <dbReference type="ARBA" id="ARBA00010062"/>
    </source>
</evidence>
<keyword evidence="2" id="KW-0732">Signal</keyword>
<keyword evidence="5" id="KW-1185">Reference proteome</keyword>
<comment type="similarity">
    <text evidence="1">Belongs to the leucine-binding protein family.</text>
</comment>
<dbReference type="EMBL" id="VLLC01000018">
    <property type="protein sequence ID" value="TWI70313.1"/>
    <property type="molecule type" value="Genomic_DNA"/>
</dbReference>
<dbReference type="PANTHER" id="PTHR30483:SF6">
    <property type="entry name" value="PERIPLASMIC BINDING PROTEIN OF ABC TRANSPORTER FOR NATURAL AMINO ACIDS"/>
    <property type="match status" value="1"/>
</dbReference>
<evidence type="ECO:0000256" key="2">
    <source>
        <dbReference type="ARBA" id="ARBA00022729"/>
    </source>
</evidence>
<dbReference type="Gene3D" id="3.40.50.2300">
    <property type="match status" value="2"/>
</dbReference>
<dbReference type="RefSeq" id="WP_144685436.1">
    <property type="nucleotide sequence ID" value="NZ_VLLC01000018.1"/>
</dbReference>
<evidence type="ECO:0000313" key="5">
    <source>
        <dbReference type="Proteomes" id="UP000318307"/>
    </source>
</evidence>
<name>A0A562RN54_9BACT</name>
<dbReference type="AlphaFoldDB" id="A0A562RN54"/>
<accession>A0A562RN54</accession>
<evidence type="ECO:0000259" key="3">
    <source>
        <dbReference type="Pfam" id="PF13458"/>
    </source>
</evidence>
<comment type="caution">
    <text evidence="4">The sequence shown here is derived from an EMBL/GenBank/DDBJ whole genome shotgun (WGS) entry which is preliminary data.</text>
</comment>
<evidence type="ECO:0000313" key="4">
    <source>
        <dbReference type="EMBL" id="TWI70313.1"/>
    </source>
</evidence>
<dbReference type="OrthoDB" id="9772589at2"/>
<dbReference type="SUPFAM" id="SSF53822">
    <property type="entry name" value="Periplasmic binding protein-like I"/>
    <property type="match status" value="1"/>
</dbReference>
<protein>
    <submittedName>
        <fullName evidence="4">Amino acid/amide ABC transporter substrate-binding protein (HAAT family)</fullName>
    </submittedName>
</protein>